<dbReference type="RefSeq" id="XP_009229629.1">
    <property type="nucleotide sequence ID" value="XM_009231365.1"/>
</dbReference>
<keyword evidence="4" id="KW-1185">Reference proteome</keyword>
<dbReference type="VEuPathDB" id="FungiDB:GGTG_13459"/>
<accession>J3PIX9</accession>
<gene>
    <name evidence="3" type="primary">20353917</name>
    <name evidence="2" type="ORF">GGTG_13459</name>
</gene>
<reference evidence="3" key="5">
    <citation type="submission" date="2018-04" db="UniProtKB">
        <authorList>
            <consortium name="EnsemblFungi"/>
        </authorList>
    </citation>
    <scope>IDENTIFICATION</scope>
    <source>
        <strain evidence="3">R3-111a-1</strain>
    </source>
</reference>
<dbReference type="Proteomes" id="UP000006039">
    <property type="component" value="Unassembled WGS sequence"/>
</dbReference>
<feature type="transmembrane region" description="Helical" evidence="1">
    <location>
        <begin position="38"/>
        <end position="56"/>
    </location>
</feature>
<evidence type="ECO:0000313" key="4">
    <source>
        <dbReference type="Proteomes" id="UP000006039"/>
    </source>
</evidence>
<sequence length="135" mass="14391">MSSISQPLGHTWSLTGTLVCIYTIILLCAGIPVPEFKAAVIFLLSTLVLAVVRWNLALSTADQWAIPNNANLSVIPDGVNPELWVLVHGTRYGVVVIVGAALVFVVSIMVTHMVIKAKGANQRDGSGTKAGRWAK</sequence>
<dbReference type="HOGENOM" id="CLU_154737_0_0_1"/>
<keyword evidence="1" id="KW-0812">Transmembrane</keyword>
<keyword evidence="1" id="KW-0472">Membrane</keyword>
<evidence type="ECO:0000313" key="3">
    <source>
        <dbReference type="EnsemblFungi" id="EJT68953"/>
    </source>
</evidence>
<dbReference type="AlphaFoldDB" id="J3PIX9"/>
<dbReference type="EMBL" id="GL385408">
    <property type="protein sequence ID" value="EJT68953.1"/>
    <property type="molecule type" value="Genomic_DNA"/>
</dbReference>
<evidence type="ECO:0000313" key="2">
    <source>
        <dbReference type="EMBL" id="EJT68953.1"/>
    </source>
</evidence>
<organism evidence="2">
    <name type="scientific">Gaeumannomyces tritici (strain R3-111a-1)</name>
    <name type="common">Wheat and barley take-all root rot fungus</name>
    <name type="synonym">Gaeumannomyces graminis var. tritici</name>
    <dbReference type="NCBI Taxonomy" id="644352"/>
    <lineage>
        <taxon>Eukaryota</taxon>
        <taxon>Fungi</taxon>
        <taxon>Dikarya</taxon>
        <taxon>Ascomycota</taxon>
        <taxon>Pezizomycotina</taxon>
        <taxon>Sordariomycetes</taxon>
        <taxon>Sordariomycetidae</taxon>
        <taxon>Magnaporthales</taxon>
        <taxon>Magnaporthaceae</taxon>
        <taxon>Gaeumannomyces</taxon>
    </lineage>
</organism>
<reference evidence="2" key="2">
    <citation type="submission" date="2010-07" db="EMBL/GenBank/DDBJ databases">
        <authorList>
            <consortium name="The Broad Institute Genome Sequencing Platform"/>
            <consortium name="Broad Institute Genome Sequencing Center for Infectious Disease"/>
            <person name="Ma L.-J."/>
            <person name="Dead R."/>
            <person name="Young S."/>
            <person name="Zeng Q."/>
            <person name="Koehrsen M."/>
            <person name="Alvarado L."/>
            <person name="Berlin A."/>
            <person name="Chapman S.B."/>
            <person name="Chen Z."/>
            <person name="Freedman E."/>
            <person name="Gellesch M."/>
            <person name="Goldberg J."/>
            <person name="Griggs A."/>
            <person name="Gujja S."/>
            <person name="Heilman E.R."/>
            <person name="Heiman D."/>
            <person name="Hepburn T."/>
            <person name="Howarth C."/>
            <person name="Jen D."/>
            <person name="Larson L."/>
            <person name="Mehta T."/>
            <person name="Neiman D."/>
            <person name="Pearson M."/>
            <person name="Roberts A."/>
            <person name="Saif S."/>
            <person name="Shea T."/>
            <person name="Shenoy N."/>
            <person name="Sisk P."/>
            <person name="Stolte C."/>
            <person name="Sykes S."/>
            <person name="Walk T."/>
            <person name="White J."/>
            <person name="Yandava C."/>
            <person name="Haas B."/>
            <person name="Nusbaum C."/>
            <person name="Birren B."/>
        </authorList>
    </citation>
    <scope>NUCLEOTIDE SEQUENCE</scope>
    <source>
        <strain evidence="2">R3-111a-1</strain>
    </source>
</reference>
<dbReference type="OrthoDB" id="10584877at2759"/>
<proteinExistence type="predicted"/>
<name>J3PIX9_GAET3</name>
<evidence type="ECO:0000256" key="1">
    <source>
        <dbReference type="SAM" id="Phobius"/>
    </source>
</evidence>
<feature type="transmembrane region" description="Helical" evidence="1">
    <location>
        <begin position="92"/>
        <end position="115"/>
    </location>
</feature>
<reference evidence="4" key="1">
    <citation type="submission" date="2010-07" db="EMBL/GenBank/DDBJ databases">
        <title>The genome sequence of Gaeumannomyces graminis var. tritici strain R3-111a-1.</title>
        <authorList>
            <consortium name="The Broad Institute Genome Sequencing Platform"/>
            <person name="Ma L.-J."/>
            <person name="Dead R."/>
            <person name="Young S."/>
            <person name="Zeng Q."/>
            <person name="Koehrsen M."/>
            <person name="Alvarado L."/>
            <person name="Berlin A."/>
            <person name="Chapman S.B."/>
            <person name="Chen Z."/>
            <person name="Freedman E."/>
            <person name="Gellesch M."/>
            <person name="Goldberg J."/>
            <person name="Griggs A."/>
            <person name="Gujja S."/>
            <person name="Heilman E.R."/>
            <person name="Heiman D."/>
            <person name="Hepburn T."/>
            <person name="Howarth C."/>
            <person name="Jen D."/>
            <person name="Larson L."/>
            <person name="Mehta T."/>
            <person name="Neiman D."/>
            <person name="Pearson M."/>
            <person name="Roberts A."/>
            <person name="Saif S."/>
            <person name="Shea T."/>
            <person name="Shenoy N."/>
            <person name="Sisk P."/>
            <person name="Stolte C."/>
            <person name="Sykes S."/>
            <person name="Walk T."/>
            <person name="White J."/>
            <person name="Yandava C."/>
            <person name="Haas B."/>
            <person name="Nusbaum C."/>
            <person name="Birren B."/>
        </authorList>
    </citation>
    <scope>NUCLEOTIDE SEQUENCE [LARGE SCALE GENOMIC DNA]</scope>
    <source>
        <strain evidence="4">R3-111a-1</strain>
    </source>
</reference>
<protein>
    <submittedName>
        <fullName evidence="2 3">Uncharacterized protein</fullName>
    </submittedName>
</protein>
<feature type="transmembrane region" description="Helical" evidence="1">
    <location>
        <begin position="12"/>
        <end position="31"/>
    </location>
</feature>
<dbReference type="EnsemblFungi" id="EJT68953">
    <property type="protein sequence ID" value="EJT68953"/>
    <property type="gene ID" value="GGTG_13459"/>
</dbReference>
<dbReference type="GeneID" id="20353917"/>
<reference evidence="2" key="3">
    <citation type="submission" date="2010-09" db="EMBL/GenBank/DDBJ databases">
        <title>Annotation of Gaeumannomyces graminis var. tritici R3-111a-1.</title>
        <authorList>
            <consortium name="The Broad Institute Genome Sequencing Platform"/>
            <person name="Ma L.-J."/>
            <person name="Dead R."/>
            <person name="Young S.K."/>
            <person name="Zeng Q."/>
            <person name="Gargeya S."/>
            <person name="Fitzgerald M."/>
            <person name="Haas B."/>
            <person name="Abouelleil A."/>
            <person name="Alvarado L."/>
            <person name="Arachchi H.M."/>
            <person name="Berlin A."/>
            <person name="Brown A."/>
            <person name="Chapman S.B."/>
            <person name="Chen Z."/>
            <person name="Dunbar C."/>
            <person name="Freedman E."/>
            <person name="Gearin G."/>
            <person name="Gellesch M."/>
            <person name="Goldberg J."/>
            <person name="Griggs A."/>
            <person name="Gujja S."/>
            <person name="Heiman D."/>
            <person name="Howarth C."/>
            <person name="Larson L."/>
            <person name="Lui A."/>
            <person name="MacDonald P.J.P."/>
            <person name="Mehta T."/>
            <person name="Montmayeur A."/>
            <person name="Murphy C."/>
            <person name="Neiman D."/>
            <person name="Pearson M."/>
            <person name="Priest M."/>
            <person name="Roberts A."/>
            <person name="Saif S."/>
            <person name="Shea T."/>
            <person name="Shenoy N."/>
            <person name="Sisk P."/>
            <person name="Stolte C."/>
            <person name="Sykes S."/>
            <person name="Yandava C."/>
            <person name="Wortman J."/>
            <person name="Nusbaum C."/>
            <person name="Birren B."/>
        </authorList>
    </citation>
    <scope>NUCLEOTIDE SEQUENCE</scope>
    <source>
        <strain evidence="2">R3-111a-1</strain>
    </source>
</reference>
<reference evidence="3" key="4">
    <citation type="journal article" date="2015" name="G3 (Bethesda)">
        <title>Genome sequences of three phytopathogenic species of the Magnaporthaceae family of fungi.</title>
        <authorList>
            <person name="Okagaki L.H."/>
            <person name="Nunes C.C."/>
            <person name="Sailsbery J."/>
            <person name="Clay B."/>
            <person name="Brown D."/>
            <person name="John T."/>
            <person name="Oh Y."/>
            <person name="Young N."/>
            <person name="Fitzgerald M."/>
            <person name="Haas B.J."/>
            <person name="Zeng Q."/>
            <person name="Young S."/>
            <person name="Adiconis X."/>
            <person name="Fan L."/>
            <person name="Levin J.Z."/>
            <person name="Mitchell T.K."/>
            <person name="Okubara P.A."/>
            <person name="Farman M.L."/>
            <person name="Kohn L.M."/>
            <person name="Birren B."/>
            <person name="Ma L.-J."/>
            <person name="Dean R.A."/>
        </authorList>
    </citation>
    <scope>NUCLEOTIDE SEQUENCE</scope>
    <source>
        <strain evidence="3">R3-111a-1</strain>
    </source>
</reference>
<keyword evidence="1" id="KW-1133">Transmembrane helix</keyword>